<dbReference type="PROSITE" id="PS01276">
    <property type="entry name" value="PEPTIDASE_U32"/>
    <property type="match status" value="1"/>
</dbReference>
<organism evidence="1 2">
    <name type="scientific">Sedimentisphaera salicampi</name>
    <dbReference type="NCBI Taxonomy" id="1941349"/>
    <lineage>
        <taxon>Bacteria</taxon>
        <taxon>Pseudomonadati</taxon>
        <taxon>Planctomycetota</taxon>
        <taxon>Phycisphaerae</taxon>
        <taxon>Sedimentisphaerales</taxon>
        <taxon>Sedimentisphaeraceae</taxon>
        <taxon>Sedimentisphaera</taxon>
    </lineage>
</organism>
<accession>A0A1W6LQ64</accession>
<evidence type="ECO:0000313" key="2">
    <source>
        <dbReference type="Proteomes" id="UP000193334"/>
    </source>
</evidence>
<evidence type="ECO:0000313" key="1">
    <source>
        <dbReference type="EMBL" id="ARN57938.1"/>
    </source>
</evidence>
<keyword evidence="1" id="KW-0378">Hydrolase</keyword>
<sequence>MNNEKKLELLAPAGNFDCLKSAVSAGADAVYLGLETLNARRGAGNFSSEQLKEAARFARCEGVKTYLTLNTHISFRETGQAARALELAAEAGIEAVLITDPMFIELAGSFPELDFHFSTQAGIENSMGVQFASRAGIKRAVLARELSEEEIKAASRMDSVETEVFVQGAMCFCVSGRCLLSSWGGGRSGNRGTCTSPCRVLWKDSRGAEAPRLSMHDLSLIERPEEIKKAGVSCIKIEGRLKKPEWVYKTVQLFRRALDGEAEASIHNELSDYTGRKQTAGYFDGQRIKLCGGSGRISSEAGKDLENKEDSASGTEKGKEFFTVSVSTTNGKFEAEVRISEEEKEIIHLPLTAVKKAKRGVNAENIAYLLATQNYQNAEFAGIEFDEPERLYSKKTANSLADELSRIFHQRQKKAHDSTIRIPLRQQAKDTIKASQRNKENKFPLTREAKVNSVRADYPCAKQVAGSLYTFEQVVVENLELGKLSSLRKNWLAALPQVFYEDRIEYFKTLAEKARDNGITLEVNSWAGVEIALQAGAEFTAGPGLMILNHTAAKALKNLGAKEAMISIEADKKKIRELSEASPLPLSLTVCGFPCLGITRAKIDEKALEGQTLEDERGIRLKLEPSNENTILRSQDAYSILGSDERGIKVRRLCADLAGIKDPAKLKDAANRLRKGLPFTKKKSFQFNFQRNLT</sequence>
<dbReference type="KEGG" id="pbp:STSP1_02364"/>
<protein>
    <submittedName>
        <fullName evidence="1">Putative protease YhbU</fullName>
        <ecNumber evidence="1">3.4.-.-</ecNumber>
    </submittedName>
</protein>
<dbReference type="Pfam" id="PF01136">
    <property type="entry name" value="Peptidase_U32"/>
    <property type="match status" value="1"/>
</dbReference>
<dbReference type="InterPro" id="IPR001539">
    <property type="entry name" value="Peptidase_U32"/>
</dbReference>
<dbReference type="PANTHER" id="PTHR30217">
    <property type="entry name" value="PEPTIDASE U32 FAMILY"/>
    <property type="match status" value="1"/>
</dbReference>
<proteinExistence type="predicted"/>
<reference evidence="2" key="1">
    <citation type="submission" date="2017-04" db="EMBL/GenBank/DDBJ databases">
        <title>Comparative genomics and description of representatives of a novel lineage of planctomycetes thriving in anoxic sediments.</title>
        <authorList>
            <person name="Spring S."/>
            <person name="Bunk B."/>
            <person name="Sproer C."/>
        </authorList>
    </citation>
    <scope>NUCLEOTIDE SEQUENCE [LARGE SCALE GENOMIC DNA]</scope>
    <source>
        <strain evidence="2">ST-PulAB-D4</strain>
    </source>
</reference>
<dbReference type="RefSeq" id="WP_085756553.1">
    <property type="nucleotide sequence ID" value="NZ_CP021023.1"/>
</dbReference>
<gene>
    <name evidence="1" type="primary">yhbU_1</name>
    <name evidence="1" type="ORF">STSP1_02364</name>
</gene>
<dbReference type="Proteomes" id="UP000193334">
    <property type="component" value="Chromosome"/>
</dbReference>
<dbReference type="GO" id="GO:0008233">
    <property type="term" value="F:peptidase activity"/>
    <property type="evidence" value="ECO:0007669"/>
    <property type="project" value="UniProtKB-KW"/>
</dbReference>
<keyword evidence="1" id="KW-0645">Protease</keyword>
<dbReference type="PANTHER" id="PTHR30217:SF10">
    <property type="entry name" value="23S RRNA 5-HYDROXYCYTIDINE C2501 SYNTHASE"/>
    <property type="match status" value="1"/>
</dbReference>
<dbReference type="AlphaFoldDB" id="A0A1W6LQ64"/>
<dbReference type="EMBL" id="CP021023">
    <property type="protein sequence ID" value="ARN57938.1"/>
    <property type="molecule type" value="Genomic_DNA"/>
</dbReference>
<dbReference type="InterPro" id="IPR051454">
    <property type="entry name" value="RNA/ubiquinone_mod_enzymes"/>
</dbReference>
<dbReference type="EC" id="3.4.-.-" evidence="1"/>
<dbReference type="GO" id="GO:0006508">
    <property type="term" value="P:proteolysis"/>
    <property type="evidence" value="ECO:0007669"/>
    <property type="project" value="UniProtKB-KW"/>
</dbReference>
<keyword evidence="2" id="KW-1185">Reference proteome</keyword>
<name>A0A1W6LQ64_9BACT</name>